<proteinExistence type="predicted"/>
<comment type="caution">
    <text evidence="2">The sequence shown here is derived from an EMBL/GenBank/DDBJ whole genome shotgun (WGS) entry which is preliminary data.</text>
</comment>
<protein>
    <submittedName>
        <fullName evidence="2">Uncharacterized protein</fullName>
    </submittedName>
</protein>
<keyword evidence="1" id="KW-0175">Coiled coil</keyword>
<dbReference type="AlphaFoldDB" id="A0AAV0V0J3"/>
<reference evidence="2" key="1">
    <citation type="submission" date="2022-12" db="EMBL/GenBank/DDBJ databases">
        <authorList>
            <person name="Webb A."/>
        </authorList>
    </citation>
    <scope>NUCLEOTIDE SEQUENCE</scope>
    <source>
        <strain evidence="2">Pd1</strain>
    </source>
</reference>
<name>A0AAV0V0J3_9STRA</name>
<dbReference type="EMBL" id="CANTFM010001560">
    <property type="protein sequence ID" value="CAI5741081.1"/>
    <property type="molecule type" value="Genomic_DNA"/>
</dbReference>
<evidence type="ECO:0000313" key="3">
    <source>
        <dbReference type="Proteomes" id="UP001162029"/>
    </source>
</evidence>
<keyword evidence="3" id="KW-1185">Reference proteome</keyword>
<sequence length="480" mass="52916">MLIEGLTKWSKAWFATGINANMLQNNANMLQNNANMLQNNANMLQNRYNPTMRVSAMSLGPTVVITRCKDTDDTAGSAQCVLDQPTDTLILQQAGSNSNDVTSHYRLVAWSQGSREKSLLAIASSYQVEIWEVIVSSGISATLKGSVDIDHLQWMSWNLSNEILLACSKTDIVLIIVSQSVISCREIYTDSRTTYRTWGASSWSPSGLQVSIAQDHVLHCFDWTNVEFLLLESPKHDQIDARTPLKGIGTNELNIGNANVGPIAAVARVSSTVCIFTTDTKLVVLDIAENMKPYLNGTGSASTLLQHPINSPCQDIREHDVASSSHIIDLTSIRVSASSLQILSHVEDAASCVIAPRVTPCTHLLVVEYKAGKWIELPSTQVCRGLYVAEKSSFVSVASTKKPKRATFFHAVANLEPLPIYFLGEAKHNGGENKDLLDRILVKVMSMQNQLNTRFEDVDKKLLQLMVRVEQLERNGETNK</sequence>
<evidence type="ECO:0000256" key="1">
    <source>
        <dbReference type="SAM" id="Coils"/>
    </source>
</evidence>
<evidence type="ECO:0000313" key="2">
    <source>
        <dbReference type="EMBL" id="CAI5741081.1"/>
    </source>
</evidence>
<dbReference type="Proteomes" id="UP001162029">
    <property type="component" value="Unassembled WGS sequence"/>
</dbReference>
<gene>
    <name evidence="2" type="ORF">PDE001_LOCUS7696</name>
</gene>
<accession>A0AAV0V0J3</accession>
<organism evidence="2 3">
    <name type="scientific">Peronospora destructor</name>
    <dbReference type="NCBI Taxonomy" id="86335"/>
    <lineage>
        <taxon>Eukaryota</taxon>
        <taxon>Sar</taxon>
        <taxon>Stramenopiles</taxon>
        <taxon>Oomycota</taxon>
        <taxon>Peronosporomycetes</taxon>
        <taxon>Peronosporales</taxon>
        <taxon>Peronosporaceae</taxon>
        <taxon>Peronospora</taxon>
    </lineage>
</organism>
<feature type="coiled-coil region" evidence="1">
    <location>
        <begin position="20"/>
        <end position="47"/>
    </location>
</feature>